<dbReference type="RefSeq" id="WP_398660887.1">
    <property type="nucleotide sequence ID" value="NZ_JBITDC010000021.1"/>
</dbReference>
<dbReference type="InterPro" id="IPR054028">
    <property type="entry name" value="TarS/TarP_linker"/>
</dbReference>
<dbReference type="InterPro" id="IPR029044">
    <property type="entry name" value="Nucleotide-diphossugar_trans"/>
</dbReference>
<dbReference type="CDD" id="cd00761">
    <property type="entry name" value="Glyco_tranf_GTA_type"/>
    <property type="match status" value="1"/>
</dbReference>
<dbReference type="Gene3D" id="3.90.550.10">
    <property type="entry name" value="Spore Coat Polysaccharide Biosynthesis Protein SpsA, Chain A"/>
    <property type="match status" value="1"/>
</dbReference>
<dbReference type="Proteomes" id="UP001612415">
    <property type="component" value="Unassembled WGS sequence"/>
</dbReference>
<organism evidence="3 4">
    <name type="scientific">Streptomyces cellulosae</name>
    <dbReference type="NCBI Taxonomy" id="1968"/>
    <lineage>
        <taxon>Bacteria</taxon>
        <taxon>Bacillati</taxon>
        <taxon>Actinomycetota</taxon>
        <taxon>Actinomycetes</taxon>
        <taxon>Kitasatosporales</taxon>
        <taxon>Streptomycetaceae</taxon>
        <taxon>Streptomyces</taxon>
    </lineage>
</organism>
<feature type="domain" description="Glycosyltransferase 2-like" evidence="1">
    <location>
        <begin position="5"/>
        <end position="135"/>
    </location>
</feature>
<dbReference type="PANTHER" id="PTHR22916:SF3">
    <property type="entry name" value="UDP-GLCNAC:BETAGAL BETA-1,3-N-ACETYLGLUCOSAMINYLTRANSFERASE-LIKE PROTEIN 1"/>
    <property type="match status" value="1"/>
</dbReference>
<protein>
    <submittedName>
        <fullName evidence="3">Glycosyltransferase</fullName>
        <ecNumber evidence="3">2.4.-.-</ecNumber>
    </submittedName>
</protein>
<sequence length="586" mass="64270">MLKVSIVVPVYNAGRYIDMCAPSLLHQTLGEDAYEVIYVDDGSTDDSAQRLDELAGRHAHVRVIHQENSGWPGKPRNVGVREARGEYVQFVDQDDELTPAALEHLHRLATRNGSDIVLGKVIGTMQGPSNVFKRTVECCTVEDAPLIESLTPHKMFRREFLLAHDLRFPEGPVRLEDQLFMVRAYLRAKTVSILADHPCYVWKRRDDGGNTSSRGTTPEDYYGHLRTVVEAIKQDTRPGPLQDHLLRRSYRVELLRPVGEPGVLKRSGKNLERYFDVVRRMALEAYPPGVRDGLPALTRLRAHLLEEGHLDSLVELARRTRGIKPEVTVDDIRWRDGKLHVTTTIGMRRADGEPLALVERYGRMLLDPDLLAGIEGAEGWEAPHPLGHAHGELLVHDTAQDLWWYPDADLTPRTQPLGGGRHRVVLTGETAIDPLTLAGGRPMEPGTHVVWASAQLLGVGRRARVTRSDAAPGGTGTGVGSGRGPGLGIGGGIGIGGGVAGGLGFGSVSVGTPPHLVIPAWGGPADQLRLSVRPPGRDTLPHRILLRTTSAPHIRRAARTVLHRLPPDVRRRAKKLARRADPWSGG</sequence>
<keyword evidence="3" id="KW-0328">Glycosyltransferase</keyword>
<dbReference type="GO" id="GO:0016757">
    <property type="term" value="F:glycosyltransferase activity"/>
    <property type="evidence" value="ECO:0007669"/>
    <property type="project" value="UniProtKB-KW"/>
</dbReference>
<name>A0ABW7YDF4_STRCE</name>
<comment type="caution">
    <text evidence="3">The sequence shown here is derived from an EMBL/GenBank/DDBJ whole genome shotgun (WGS) entry which is preliminary data.</text>
</comment>
<evidence type="ECO:0000259" key="2">
    <source>
        <dbReference type="Pfam" id="PF22181"/>
    </source>
</evidence>
<evidence type="ECO:0000259" key="1">
    <source>
        <dbReference type="Pfam" id="PF00535"/>
    </source>
</evidence>
<keyword evidence="4" id="KW-1185">Reference proteome</keyword>
<dbReference type="EMBL" id="JBITDC010000021">
    <property type="protein sequence ID" value="MFI5680436.1"/>
    <property type="molecule type" value="Genomic_DNA"/>
</dbReference>
<evidence type="ECO:0000313" key="4">
    <source>
        <dbReference type="Proteomes" id="UP001612415"/>
    </source>
</evidence>
<dbReference type="InterPro" id="IPR001173">
    <property type="entry name" value="Glyco_trans_2-like"/>
</dbReference>
<reference evidence="3 4" key="1">
    <citation type="submission" date="2024-10" db="EMBL/GenBank/DDBJ databases">
        <title>The Natural Products Discovery Center: Release of the First 8490 Sequenced Strains for Exploring Actinobacteria Biosynthetic Diversity.</title>
        <authorList>
            <person name="Kalkreuter E."/>
            <person name="Kautsar S.A."/>
            <person name="Yang D."/>
            <person name="Bader C.D."/>
            <person name="Teijaro C.N."/>
            <person name="Fluegel L."/>
            <person name="Davis C.M."/>
            <person name="Simpson J.R."/>
            <person name="Lauterbach L."/>
            <person name="Steele A.D."/>
            <person name="Gui C."/>
            <person name="Meng S."/>
            <person name="Li G."/>
            <person name="Viehrig K."/>
            <person name="Ye F."/>
            <person name="Su P."/>
            <person name="Kiefer A.F."/>
            <person name="Nichols A."/>
            <person name="Cepeda A.J."/>
            <person name="Yan W."/>
            <person name="Fan B."/>
            <person name="Jiang Y."/>
            <person name="Adhikari A."/>
            <person name="Zheng C.-J."/>
            <person name="Schuster L."/>
            <person name="Cowan T.M."/>
            <person name="Smanski M.J."/>
            <person name="Chevrette M.G."/>
            <person name="De Carvalho L.P.S."/>
            <person name="Shen B."/>
        </authorList>
    </citation>
    <scope>NUCLEOTIDE SEQUENCE [LARGE SCALE GENOMIC DNA]</scope>
    <source>
        <strain evidence="3 4">NPDC051599</strain>
    </source>
</reference>
<proteinExistence type="predicted"/>
<feature type="domain" description="TarS/TarP linker" evidence="2">
    <location>
        <begin position="218"/>
        <end position="317"/>
    </location>
</feature>
<dbReference type="EC" id="2.4.-.-" evidence="3"/>
<dbReference type="SUPFAM" id="SSF53448">
    <property type="entry name" value="Nucleotide-diphospho-sugar transferases"/>
    <property type="match status" value="1"/>
</dbReference>
<gene>
    <name evidence="3" type="ORF">ACIA8P_38520</name>
</gene>
<dbReference type="Pfam" id="PF00535">
    <property type="entry name" value="Glycos_transf_2"/>
    <property type="match status" value="1"/>
</dbReference>
<keyword evidence="3" id="KW-0808">Transferase</keyword>
<dbReference type="PANTHER" id="PTHR22916">
    <property type="entry name" value="GLYCOSYLTRANSFERASE"/>
    <property type="match status" value="1"/>
</dbReference>
<evidence type="ECO:0000313" key="3">
    <source>
        <dbReference type="EMBL" id="MFI5680436.1"/>
    </source>
</evidence>
<accession>A0ABW7YDF4</accession>
<dbReference type="Pfam" id="PF22181">
    <property type="entry name" value="TarS_linker"/>
    <property type="match status" value="1"/>
</dbReference>